<keyword evidence="2" id="KW-1185">Reference proteome</keyword>
<dbReference type="InterPro" id="IPR016024">
    <property type="entry name" value="ARM-type_fold"/>
</dbReference>
<evidence type="ECO:0008006" key="3">
    <source>
        <dbReference type="Google" id="ProtNLM"/>
    </source>
</evidence>
<evidence type="ECO:0000313" key="2">
    <source>
        <dbReference type="Proteomes" id="UP000601055"/>
    </source>
</evidence>
<organism evidence="1 2">
    <name type="scientific">Pedobacter planticolens</name>
    <dbReference type="NCBI Taxonomy" id="2679964"/>
    <lineage>
        <taxon>Bacteria</taxon>
        <taxon>Pseudomonadati</taxon>
        <taxon>Bacteroidota</taxon>
        <taxon>Sphingobacteriia</taxon>
        <taxon>Sphingobacteriales</taxon>
        <taxon>Sphingobacteriaceae</taxon>
        <taxon>Pedobacter</taxon>
    </lineage>
</organism>
<sequence>MINLTIRKNRRKKYAKSKLMADLLIRNAIFSEHDDAVTDEPFPITGRTQKMLSNPHFKRLLTKELLAAKNNISGVSALNLKKLYIQLNLDKDAEERLRNCKKWHIKAKAIQELGVMEQKEYLNKIYRCTNNKNELVRMEAQTTIVKLYGFEGLRFLDIISYQLTEWQQIKLLKELSQLPPENFSGIEKWLKSKNNSVIVFALKLARNYHRFELYEQVVECLTHEMENIRLETIYTLEKIYNADTANILLERYEHETLKNQKTIVNVLQNIASDENIPTLINFLEQGDNDLKRMIVRTVANINPASIFQLKELPEANSHPLSQIIKQIEGELI</sequence>
<reference evidence="1" key="1">
    <citation type="submission" date="2019-11" db="EMBL/GenBank/DDBJ databases">
        <title>Description of Pedobacter sp. LMG 31464T.</title>
        <authorList>
            <person name="Carlier A."/>
            <person name="Qi S."/>
            <person name="Vandamme P."/>
        </authorList>
    </citation>
    <scope>NUCLEOTIDE SEQUENCE</scope>
    <source>
        <strain evidence="1">LMG 31464</strain>
    </source>
</reference>
<name>A0A923DZF4_9SPHI</name>
<dbReference type="SUPFAM" id="SSF48371">
    <property type="entry name" value="ARM repeat"/>
    <property type="match status" value="1"/>
</dbReference>
<gene>
    <name evidence="1" type="ORF">GM921_08045</name>
</gene>
<dbReference type="AlphaFoldDB" id="A0A923DZF4"/>
<dbReference type="InterPro" id="IPR011989">
    <property type="entry name" value="ARM-like"/>
</dbReference>
<comment type="caution">
    <text evidence="1">The sequence shown here is derived from an EMBL/GenBank/DDBJ whole genome shotgun (WGS) entry which is preliminary data.</text>
</comment>
<proteinExistence type="predicted"/>
<dbReference type="EMBL" id="WNXD01000001">
    <property type="protein sequence ID" value="MBB2145430.1"/>
    <property type="molecule type" value="Genomic_DNA"/>
</dbReference>
<protein>
    <recommendedName>
        <fullName evidence="3">HEAT repeat domain-containing protein</fullName>
    </recommendedName>
</protein>
<accession>A0A923DZF4</accession>
<dbReference type="Proteomes" id="UP000601055">
    <property type="component" value="Unassembled WGS sequence"/>
</dbReference>
<evidence type="ECO:0000313" key="1">
    <source>
        <dbReference type="EMBL" id="MBB2145430.1"/>
    </source>
</evidence>
<dbReference type="Gene3D" id="1.25.10.10">
    <property type="entry name" value="Leucine-rich Repeat Variant"/>
    <property type="match status" value="1"/>
</dbReference>